<dbReference type="PANTHER" id="PTHR30055">
    <property type="entry name" value="HTH-TYPE TRANSCRIPTIONAL REGULATOR RUTR"/>
    <property type="match status" value="1"/>
</dbReference>
<keyword evidence="4" id="KW-0804">Transcription</keyword>
<evidence type="ECO:0000256" key="2">
    <source>
        <dbReference type="ARBA" id="ARBA00023015"/>
    </source>
</evidence>
<gene>
    <name evidence="7" type="ORF">BV97_04687</name>
</gene>
<sequence>MPRIVDHEQRRREIAKVVSGIVLKGGVEAVTIRAVAEECGYSTTIVCHYFRSKHEMLAYTQRVAWQRGLARIRKASRDGKDLLACLDFALPITSPRWQDWHCWLAFWGQTPDIEGIETEWSESSTVSNDVFVDLIVKAQARGEFDPTEDARDVATDIQVAINGIATLVAIQRSDWPARRQREMLRKHLLRLGYRPRNQEPGMTDGTST</sequence>
<evidence type="ECO:0000313" key="8">
    <source>
        <dbReference type="Proteomes" id="UP000024329"/>
    </source>
</evidence>
<dbReference type="Gene3D" id="1.10.357.10">
    <property type="entry name" value="Tetracycline Repressor, domain 2"/>
    <property type="match status" value="1"/>
</dbReference>
<dbReference type="AlphaFoldDB" id="A0A031JKW3"/>
<dbReference type="SUPFAM" id="SSF48498">
    <property type="entry name" value="Tetracyclin repressor-like, C-terminal domain"/>
    <property type="match status" value="1"/>
</dbReference>
<dbReference type="InterPro" id="IPR009057">
    <property type="entry name" value="Homeodomain-like_sf"/>
</dbReference>
<evidence type="ECO:0000259" key="5">
    <source>
        <dbReference type="Pfam" id="PF00440"/>
    </source>
</evidence>
<feature type="domain" description="HTH tetR-type" evidence="5">
    <location>
        <begin position="25"/>
        <end position="58"/>
    </location>
</feature>
<organism evidence="7 8">
    <name type="scientific">Novosphingobium resinovorum</name>
    <dbReference type="NCBI Taxonomy" id="158500"/>
    <lineage>
        <taxon>Bacteria</taxon>
        <taxon>Pseudomonadati</taxon>
        <taxon>Pseudomonadota</taxon>
        <taxon>Alphaproteobacteria</taxon>
        <taxon>Sphingomonadales</taxon>
        <taxon>Sphingomonadaceae</taxon>
        <taxon>Novosphingobium</taxon>
    </lineage>
</organism>
<dbReference type="Proteomes" id="UP000024329">
    <property type="component" value="Unassembled WGS sequence"/>
</dbReference>
<evidence type="ECO:0000256" key="3">
    <source>
        <dbReference type="ARBA" id="ARBA00023125"/>
    </source>
</evidence>
<dbReference type="SUPFAM" id="SSF46689">
    <property type="entry name" value="Homeodomain-like"/>
    <property type="match status" value="1"/>
</dbReference>
<keyword evidence="1" id="KW-0678">Repressor</keyword>
<dbReference type="eggNOG" id="COG1309">
    <property type="taxonomic scope" value="Bacteria"/>
</dbReference>
<proteinExistence type="predicted"/>
<dbReference type="EMBL" id="JFYZ01000041">
    <property type="protein sequence ID" value="EZP74739.1"/>
    <property type="molecule type" value="Genomic_DNA"/>
</dbReference>
<evidence type="ECO:0000313" key="7">
    <source>
        <dbReference type="EMBL" id="EZP74739.1"/>
    </source>
</evidence>
<dbReference type="Pfam" id="PF00440">
    <property type="entry name" value="TetR_N"/>
    <property type="match status" value="1"/>
</dbReference>
<keyword evidence="2" id="KW-0805">Transcription regulation</keyword>
<keyword evidence="3" id="KW-0238">DNA-binding</keyword>
<dbReference type="RefSeq" id="WP_008828585.1">
    <property type="nucleotide sequence ID" value="NZ_JFYZ01000041.1"/>
</dbReference>
<protein>
    <submittedName>
        <fullName evidence="7">TetR family transcriptional regulator</fullName>
    </submittedName>
</protein>
<evidence type="ECO:0000256" key="1">
    <source>
        <dbReference type="ARBA" id="ARBA00022491"/>
    </source>
</evidence>
<evidence type="ECO:0000259" key="6">
    <source>
        <dbReference type="Pfam" id="PF13977"/>
    </source>
</evidence>
<reference evidence="7 8" key="1">
    <citation type="submission" date="2014-03" db="EMBL/GenBank/DDBJ databases">
        <title>Whole genome sequence of Novosphingobium resinovorum KF1.</title>
        <authorList>
            <person name="Gan H.M."/>
            <person name="Gan H.Y."/>
            <person name="Chew T.H."/>
            <person name="Savka M.A."/>
        </authorList>
    </citation>
    <scope>NUCLEOTIDE SEQUENCE [LARGE SCALE GENOMIC DNA]</scope>
    <source>
        <strain evidence="7 8">KF1</strain>
    </source>
</reference>
<evidence type="ECO:0000256" key="4">
    <source>
        <dbReference type="ARBA" id="ARBA00023163"/>
    </source>
</evidence>
<dbReference type="InterPro" id="IPR050109">
    <property type="entry name" value="HTH-type_TetR-like_transc_reg"/>
</dbReference>
<dbReference type="STRING" id="158500.BES08_00170"/>
<feature type="domain" description="BetI-type transcriptional repressor C-terminal" evidence="6">
    <location>
        <begin position="82"/>
        <end position="191"/>
    </location>
</feature>
<name>A0A031JKW3_9SPHN</name>
<dbReference type="GO" id="GO:0003700">
    <property type="term" value="F:DNA-binding transcription factor activity"/>
    <property type="evidence" value="ECO:0007669"/>
    <property type="project" value="TreeGrafter"/>
</dbReference>
<dbReference type="PATRIC" id="fig|158500.4.peg.4760"/>
<comment type="caution">
    <text evidence="7">The sequence shown here is derived from an EMBL/GenBank/DDBJ whole genome shotgun (WGS) entry which is preliminary data.</text>
</comment>
<accession>A0A031JKW3</accession>
<dbReference type="InterPro" id="IPR036271">
    <property type="entry name" value="Tet_transcr_reg_TetR-rel_C_sf"/>
</dbReference>
<dbReference type="Pfam" id="PF13977">
    <property type="entry name" value="TetR_C_6"/>
    <property type="match status" value="1"/>
</dbReference>
<dbReference type="PANTHER" id="PTHR30055:SF234">
    <property type="entry name" value="HTH-TYPE TRANSCRIPTIONAL REGULATOR BETI"/>
    <property type="match status" value="1"/>
</dbReference>
<dbReference type="InterPro" id="IPR001647">
    <property type="entry name" value="HTH_TetR"/>
</dbReference>
<dbReference type="InterPro" id="IPR039538">
    <property type="entry name" value="BetI_C"/>
</dbReference>
<dbReference type="GO" id="GO:0000976">
    <property type="term" value="F:transcription cis-regulatory region binding"/>
    <property type="evidence" value="ECO:0007669"/>
    <property type="project" value="TreeGrafter"/>
</dbReference>